<dbReference type="InterPro" id="IPR034681">
    <property type="entry name" value="MenF"/>
</dbReference>
<dbReference type="AlphaFoldDB" id="A0A379C954"/>
<evidence type="ECO:0000256" key="1">
    <source>
        <dbReference type="ARBA" id="ARBA00000799"/>
    </source>
</evidence>
<dbReference type="RefSeq" id="WP_245942671.1">
    <property type="nucleotide sequence ID" value="NZ_LWIF01000001.1"/>
</dbReference>
<dbReference type="GO" id="GO:0000287">
    <property type="term" value="F:magnesium ion binding"/>
    <property type="evidence" value="ECO:0007669"/>
    <property type="project" value="UniProtKB-UniRule"/>
</dbReference>
<dbReference type="Gene3D" id="3.60.120.10">
    <property type="entry name" value="Anthranilate synthase"/>
    <property type="match status" value="1"/>
</dbReference>
<feature type="binding site" evidence="5">
    <location>
        <position position="410"/>
    </location>
    <ligand>
        <name>Mg(2+)</name>
        <dbReference type="ChEBI" id="CHEBI:18420"/>
    </ligand>
</feature>
<keyword evidence="8" id="KW-1185">Reference proteome</keyword>
<comment type="similarity">
    <text evidence="2 5">Belongs to the isochorismate synthase family.</text>
</comment>
<dbReference type="InterPro" id="IPR015890">
    <property type="entry name" value="Chorismate_C"/>
</dbReference>
<comment type="cofactor">
    <cofactor evidence="5">
        <name>Mg(2+)</name>
        <dbReference type="ChEBI" id="CHEBI:18420"/>
    </cofactor>
</comment>
<dbReference type="Pfam" id="PF00425">
    <property type="entry name" value="Chorismate_bind"/>
    <property type="match status" value="1"/>
</dbReference>
<evidence type="ECO:0000256" key="4">
    <source>
        <dbReference type="ARBA" id="ARBA00023235"/>
    </source>
</evidence>
<dbReference type="SUPFAM" id="SSF56322">
    <property type="entry name" value="ADC synthase"/>
    <property type="match status" value="1"/>
</dbReference>
<dbReference type="UniPathway" id="UPA01057">
    <property type="reaction ID" value="UER00163"/>
</dbReference>
<organism evidence="7 8">
    <name type="scientific">Phocoenobacter uteri</name>
    <dbReference type="NCBI Taxonomy" id="146806"/>
    <lineage>
        <taxon>Bacteria</taxon>
        <taxon>Pseudomonadati</taxon>
        <taxon>Pseudomonadota</taxon>
        <taxon>Gammaproteobacteria</taxon>
        <taxon>Pasteurellales</taxon>
        <taxon>Pasteurellaceae</taxon>
        <taxon>Phocoenobacter</taxon>
    </lineage>
</organism>
<keyword evidence="5" id="KW-0474">Menaquinone biosynthesis</keyword>
<reference evidence="7 8" key="1">
    <citation type="submission" date="2018-06" db="EMBL/GenBank/DDBJ databases">
        <authorList>
            <consortium name="Pathogen Informatics"/>
            <person name="Doyle S."/>
        </authorList>
    </citation>
    <scope>NUCLEOTIDE SEQUENCE [LARGE SCALE GENOMIC DNA]</scope>
    <source>
        <strain evidence="7 8">NCTC12872</strain>
    </source>
</reference>
<dbReference type="InterPro" id="IPR005801">
    <property type="entry name" value="ADC_synthase"/>
</dbReference>
<dbReference type="Proteomes" id="UP000255417">
    <property type="component" value="Unassembled WGS sequence"/>
</dbReference>
<evidence type="ECO:0000313" key="8">
    <source>
        <dbReference type="Proteomes" id="UP000255417"/>
    </source>
</evidence>
<evidence type="ECO:0000256" key="3">
    <source>
        <dbReference type="ARBA" id="ARBA00022842"/>
    </source>
</evidence>
<comment type="pathway">
    <text evidence="5">Quinol/quinone metabolism; 1,4-dihydroxy-2-naphthoate biosynthesis; 1,4-dihydroxy-2-naphthoate from chorismate: step 1/7.</text>
</comment>
<comment type="catalytic activity">
    <reaction evidence="1 5">
        <text>chorismate = isochorismate</text>
        <dbReference type="Rhea" id="RHEA:18985"/>
        <dbReference type="ChEBI" id="CHEBI:29748"/>
        <dbReference type="ChEBI" id="CHEBI:29780"/>
        <dbReference type="EC" id="5.4.4.2"/>
    </reaction>
</comment>
<dbReference type="InterPro" id="IPR004561">
    <property type="entry name" value="IsoChor_synthase"/>
</dbReference>
<feature type="binding site" evidence="5">
    <location>
        <position position="277"/>
    </location>
    <ligand>
        <name>Mg(2+)</name>
        <dbReference type="ChEBI" id="CHEBI:18420"/>
    </ligand>
</feature>
<keyword evidence="4 5" id="KW-0413">Isomerase</keyword>
<dbReference type="GO" id="GO:0009234">
    <property type="term" value="P:menaquinone biosynthetic process"/>
    <property type="evidence" value="ECO:0007669"/>
    <property type="project" value="UniProtKB-UniRule"/>
</dbReference>
<feature type="domain" description="Chorismate-utilising enzyme C-terminal" evidence="6">
    <location>
        <begin position="163"/>
        <end position="414"/>
    </location>
</feature>
<dbReference type="UniPathway" id="UPA00079"/>
<dbReference type="GO" id="GO:0008909">
    <property type="term" value="F:isochorismate synthase activity"/>
    <property type="evidence" value="ECO:0007669"/>
    <property type="project" value="UniProtKB-UniRule"/>
</dbReference>
<dbReference type="InterPro" id="IPR044250">
    <property type="entry name" value="MenF-like"/>
</dbReference>
<name>A0A379C954_9PAST</name>
<dbReference type="NCBIfam" id="TIGR00543">
    <property type="entry name" value="isochor_syn"/>
    <property type="match status" value="1"/>
</dbReference>
<accession>A0A379C954</accession>
<keyword evidence="3 5" id="KW-0460">Magnesium</keyword>
<dbReference type="PANTHER" id="PTHR47253">
    <property type="match status" value="1"/>
</dbReference>
<comment type="function">
    <text evidence="5">Catalyzes the conversion of chorismate to isochorismate.</text>
</comment>
<dbReference type="HAMAP" id="MF_01935">
    <property type="entry name" value="MenF"/>
    <property type="match status" value="1"/>
</dbReference>
<feature type="active site" description="Proton donor" evidence="5">
    <location>
        <position position="233"/>
    </location>
</feature>
<protein>
    <recommendedName>
        <fullName evidence="5">Isochorismate synthase MenF</fullName>
        <ecNumber evidence="5">5.4.4.2</ecNumber>
    </recommendedName>
    <alternativeName>
        <fullName evidence="5">Isochorismate mutase</fullName>
    </alternativeName>
</protein>
<dbReference type="EMBL" id="UGTA01000001">
    <property type="protein sequence ID" value="SUB58699.1"/>
    <property type="molecule type" value="Genomic_DNA"/>
</dbReference>
<evidence type="ECO:0000259" key="6">
    <source>
        <dbReference type="Pfam" id="PF00425"/>
    </source>
</evidence>
<sequence>MLFNQLKQQLEYELTQIIPNKGLIKIEVQSNKKAENTLFLRWLNAQSIFPKFYWQNRDDNLTLTAIGTVKSFDNIQQAQQFNQQNNNTLLGGIKFCGQTTFILPRLLFAKNQKKMTACLMVDTDHLDTEIPQIHDILEKFDNASTLNQTQYTILETTQATDFSQWSRNIQSAIEKIKQGCFNKVVLANATNFKCKETISAYELLALSQQKNQHCFHFLYQEDRYSAFIGSSPERLYKREQQRFYTEALAGTVAVTEDPTQTEKNGQWLLNDSKNTLENQYVVDDICSHLAPYISSVIVSDIHLKRLPKVQHLRRFIEMQLKENISDIDCLNQIHPTAAIAGLPRPNAIEFINQTENFKRQWYAGTLGFFNQAQAEFCVTLRSAQINKNTITIYAGAGIMQDSDPHSEWQEIERKALAMAELLK</sequence>
<keyword evidence="5" id="KW-0479">Metal-binding</keyword>
<feature type="active site" description="Proton acceptor" evidence="5">
    <location>
        <position position="183"/>
    </location>
</feature>
<evidence type="ECO:0000313" key="7">
    <source>
        <dbReference type="EMBL" id="SUB58699.1"/>
    </source>
</evidence>
<dbReference type="PANTHER" id="PTHR47253:SF4">
    <property type="entry name" value="ISOCHORISMATE SYNTHASE 2, CHLOROPLASTIC"/>
    <property type="match status" value="1"/>
</dbReference>
<evidence type="ECO:0000256" key="2">
    <source>
        <dbReference type="ARBA" id="ARBA00005297"/>
    </source>
</evidence>
<proteinExistence type="inferred from homology"/>
<evidence type="ECO:0000256" key="5">
    <source>
        <dbReference type="HAMAP-Rule" id="MF_01935"/>
    </source>
</evidence>
<comment type="pathway">
    <text evidence="5">Quinol/quinone metabolism; menaquinone biosynthesis.</text>
</comment>
<dbReference type="EC" id="5.4.4.2" evidence="5"/>
<gene>
    <name evidence="5 7" type="primary">menF</name>
    <name evidence="7" type="ORF">NCTC12872_00666</name>
</gene>